<dbReference type="GO" id="GO:0005886">
    <property type="term" value="C:plasma membrane"/>
    <property type="evidence" value="ECO:0007669"/>
    <property type="project" value="UniProtKB-SubCell"/>
</dbReference>
<dbReference type="PROSITE" id="PS51257">
    <property type="entry name" value="PROKAR_LIPOPROTEIN"/>
    <property type="match status" value="1"/>
</dbReference>
<dbReference type="Pfam" id="PF02424">
    <property type="entry name" value="ApbE"/>
    <property type="match status" value="1"/>
</dbReference>
<evidence type="ECO:0000256" key="3">
    <source>
        <dbReference type="ARBA" id="ARBA00022630"/>
    </source>
</evidence>
<proteinExistence type="inferred from homology"/>
<feature type="binding site" evidence="11">
    <location>
        <position position="277"/>
    </location>
    <ligand>
        <name>Mg(2+)</name>
        <dbReference type="ChEBI" id="CHEBI:18420"/>
    </ligand>
</feature>
<keyword evidence="7 10" id="KW-0460">Magnesium</keyword>
<evidence type="ECO:0000256" key="11">
    <source>
        <dbReference type="PIRSR" id="PIRSR006268-2"/>
    </source>
</evidence>
<evidence type="ECO:0000256" key="7">
    <source>
        <dbReference type="ARBA" id="ARBA00022842"/>
    </source>
</evidence>
<sequence length="324" mass="34131">MAMAGRGLILLAVLFACRSEDPVSRTRSRVLMGSYVTITASGADAAVEKAFARLQDINRRFNFRDSTGPLYGFNLRDEPFADAEIAGVIRTALEVGAATGGAFDITVQPLVELWGFYTGGSDPPDPAALDSTLALVGMDKVAVSGDSVLKPVPGLRLDLGGIAKGHALAEAARVLRTAGIHSALVDAGGDIYALGRRQDGREWRIGVRHPRGEGIVAVIPVADRAVVTSGDYERAFTAEDGTVYCHIIDPRLGRPARALASVTVVAADPVRADAWATGLFVLGPDEGLALVEATDDIEALFVTPELEMRQSSGLAGILAREEIP</sequence>
<dbReference type="GO" id="GO:0016740">
    <property type="term" value="F:transferase activity"/>
    <property type="evidence" value="ECO:0007669"/>
    <property type="project" value="UniProtKB-UniRule"/>
</dbReference>
<dbReference type="GO" id="GO:0046872">
    <property type="term" value="F:metal ion binding"/>
    <property type="evidence" value="ECO:0007669"/>
    <property type="project" value="UniProtKB-UniRule"/>
</dbReference>
<feature type="binding site" evidence="11">
    <location>
        <position position="161"/>
    </location>
    <ligand>
        <name>Mg(2+)</name>
        <dbReference type="ChEBI" id="CHEBI:18420"/>
    </ligand>
</feature>
<dbReference type="PIRSF" id="PIRSF006268">
    <property type="entry name" value="ApbE"/>
    <property type="match status" value="1"/>
</dbReference>
<keyword evidence="12" id="KW-0472">Membrane</keyword>
<dbReference type="InterPro" id="IPR003374">
    <property type="entry name" value="ApbE-like_sf"/>
</dbReference>
<dbReference type="PANTHER" id="PTHR30040">
    <property type="entry name" value="THIAMINE BIOSYNTHESIS LIPOPROTEIN APBE"/>
    <property type="match status" value="1"/>
</dbReference>
<evidence type="ECO:0000256" key="1">
    <source>
        <dbReference type="ARBA" id="ARBA00011955"/>
    </source>
</evidence>
<keyword evidence="5 10" id="KW-0479">Metal-binding</keyword>
<keyword evidence="6 10" id="KW-0274">FAD</keyword>
<comment type="function">
    <text evidence="12">Flavin transferase that catalyzes the transfer of the FMN moiety of FAD and its covalent binding to the hydroxyl group of a threonine residue in a target flavoprotein.</text>
</comment>
<dbReference type="PANTHER" id="PTHR30040:SF2">
    <property type="entry name" value="FAD:PROTEIN FMN TRANSFERASE"/>
    <property type="match status" value="1"/>
</dbReference>
<dbReference type="Gene3D" id="3.10.520.10">
    <property type="entry name" value="ApbE-like domains"/>
    <property type="match status" value="1"/>
</dbReference>
<evidence type="ECO:0000256" key="8">
    <source>
        <dbReference type="ARBA" id="ARBA00031306"/>
    </source>
</evidence>
<name>A0A7V0T4H3_UNCW3</name>
<reference evidence="13" key="1">
    <citation type="journal article" date="2020" name="mSystems">
        <title>Genome- and Community-Level Interaction Insights into Carbon Utilization and Element Cycling Functions of Hydrothermarchaeota in Hydrothermal Sediment.</title>
        <authorList>
            <person name="Zhou Z."/>
            <person name="Liu Y."/>
            <person name="Xu W."/>
            <person name="Pan J."/>
            <person name="Luo Z.H."/>
            <person name="Li M."/>
        </authorList>
    </citation>
    <scope>NUCLEOTIDE SEQUENCE [LARGE SCALE GENOMIC DNA]</scope>
    <source>
        <strain evidence="13">SpSt-1182</strain>
    </source>
</reference>
<accession>A0A7V0T4H3</accession>
<evidence type="ECO:0000256" key="5">
    <source>
        <dbReference type="ARBA" id="ARBA00022723"/>
    </source>
</evidence>
<dbReference type="InterPro" id="IPR024932">
    <property type="entry name" value="ApbE"/>
</dbReference>
<dbReference type="SUPFAM" id="SSF143631">
    <property type="entry name" value="ApbE-like"/>
    <property type="match status" value="1"/>
</dbReference>
<dbReference type="EMBL" id="DSBX01000077">
    <property type="protein sequence ID" value="HDQ99059.1"/>
    <property type="molecule type" value="Genomic_DNA"/>
</dbReference>
<evidence type="ECO:0000256" key="9">
    <source>
        <dbReference type="ARBA" id="ARBA00048540"/>
    </source>
</evidence>
<organism evidence="13">
    <name type="scientific">candidate division WOR-3 bacterium</name>
    <dbReference type="NCBI Taxonomy" id="2052148"/>
    <lineage>
        <taxon>Bacteria</taxon>
        <taxon>Bacteria division WOR-3</taxon>
    </lineage>
</organism>
<comment type="caution">
    <text evidence="13">The sequence shown here is derived from an EMBL/GenBank/DDBJ whole genome shotgun (WGS) entry which is preliminary data.</text>
</comment>
<keyword evidence="12" id="KW-0449">Lipoprotein</keyword>
<dbReference type="Proteomes" id="UP000885672">
    <property type="component" value="Unassembled WGS sequence"/>
</dbReference>
<protein>
    <recommendedName>
        <fullName evidence="2 10">FAD:protein FMN transferase</fullName>
        <ecNumber evidence="1 10">2.7.1.180</ecNumber>
    </recommendedName>
    <alternativeName>
        <fullName evidence="8 10">Flavin transferase</fullName>
    </alternativeName>
</protein>
<evidence type="ECO:0000256" key="2">
    <source>
        <dbReference type="ARBA" id="ARBA00016337"/>
    </source>
</evidence>
<keyword evidence="12" id="KW-0997">Cell inner membrane</keyword>
<keyword evidence="4 10" id="KW-0808">Transferase</keyword>
<feature type="binding site" evidence="11">
    <location>
        <position position="273"/>
    </location>
    <ligand>
        <name>Mg(2+)</name>
        <dbReference type="ChEBI" id="CHEBI:18420"/>
    </ligand>
</feature>
<dbReference type="EC" id="2.7.1.180" evidence="1 10"/>
<comment type="cofactor">
    <cofactor evidence="11">
        <name>Mg(2+)</name>
        <dbReference type="ChEBI" id="CHEBI:18420"/>
    </cofactor>
    <cofactor evidence="11">
        <name>Mn(2+)</name>
        <dbReference type="ChEBI" id="CHEBI:29035"/>
    </cofactor>
    <text evidence="11">Magnesium. Can also use manganese.</text>
</comment>
<keyword evidence="3 10" id="KW-0285">Flavoprotein</keyword>
<comment type="subcellular location">
    <subcellularLocation>
        <location evidence="12">Cell inner membrane</location>
        <topology evidence="12">Lipid-anchor</topology>
        <orientation evidence="12">Periplasmic side</orientation>
    </subcellularLocation>
</comment>
<evidence type="ECO:0000256" key="4">
    <source>
        <dbReference type="ARBA" id="ARBA00022679"/>
    </source>
</evidence>
<evidence type="ECO:0000313" key="13">
    <source>
        <dbReference type="EMBL" id="HDQ99059.1"/>
    </source>
</evidence>
<dbReference type="AlphaFoldDB" id="A0A7V0T4H3"/>
<gene>
    <name evidence="13" type="ORF">ENN51_02060</name>
</gene>
<comment type="catalytic activity">
    <reaction evidence="9 10 12">
        <text>L-threonyl-[protein] + FAD = FMN-L-threonyl-[protein] + AMP + H(+)</text>
        <dbReference type="Rhea" id="RHEA:36847"/>
        <dbReference type="Rhea" id="RHEA-COMP:11060"/>
        <dbReference type="Rhea" id="RHEA-COMP:11061"/>
        <dbReference type="ChEBI" id="CHEBI:15378"/>
        <dbReference type="ChEBI" id="CHEBI:30013"/>
        <dbReference type="ChEBI" id="CHEBI:57692"/>
        <dbReference type="ChEBI" id="CHEBI:74257"/>
        <dbReference type="ChEBI" id="CHEBI:456215"/>
        <dbReference type="EC" id="2.7.1.180"/>
    </reaction>
</comment>
<comment type="similarity">
    <text evidence="10 12">Belongs to the ApbE family.</text>
</comment>
<keyword evidence="12" id="KW-1003">Cell membrane</keyword>
<evidence type="ECO:0000256" key="10">
    <source>
        <dbReference type="PIRNR" id="PIRNR006268"/>
    </source>
</evidence>
<evidence type="ECO:0000256" key="6">
    <source>
        <dbReference type="ARBA" id="ARBA00022827"/>
    </source>
</evidence>
<evidence type="ECO:0000256" key="12">
    <source>
        <dbReference type="RuleBase" id="RU363002"/>
    </source>
</evidence>